<protein>
    <submittedName>
        <fullName evidence="1">Uncharacterized protein</fullName>
    </submittedName>
</protein>
<dbReference type="EMBL" id="HBHX01046223">
    <property type="protein sequence ID" value="CAE0125459.1"/>
    <property type="molecule type" value="Transcribed_RNA"/>
</dbReference>
<name>A0A7S3F568_9EUKA</name>
<reference evidence="1" key="1">
    <citation type="submission" date="2021-01" db="EMBL/GenBank/DDBJ databases">
        <authorList>
            <person name="Corre E."/>
            <person name="Pelletier E."/>
            <person name="Niang G."/>
            <person name="Scheremetjew M."/>
            <person name="Finn R."/>
            <person name="Kale V."/>
            <person name="Holt S."/>
            <person name="Cochrane G."/>
            <person name="Meng A."/>
            <person name="Brown T."/>
            <person name="Cohen L."/>
        </authorList>
    </citation>
    <scope>NUCLEOTIDE SEQUENCE</scope>
    <source>
        <strain evidence="1">CCMP281</strain>
    </source>
</reference>
<evidence type="ECO:0000313" key="1">
    <source>
        <dbReference type="EMBL" id="CAE0125459.1"/>
    </source>
</evidence>
<sequence length="142" mass="15489">MTTAADLHSSMAVANVIRTIYDAWHVASRHRSEWVTLARASGESRFAAAQLTQYDDHVRTTIANDPCHFSWAASAPQLHHLFCRAVEKCTGGRSAAKARFYFTISAATCSTSLGYCACRAGHHLSRSSPSPRLTLAFFATIA</sequence>
<accession>A0A7S3F568</accession>
<proteinExistence type="predicted"/>
<dbReference type="AlphaFoldDB" id="A0A7S3F568"/>
<organism evidence="1">
    <name type="scientific">Haptolina ericina</name>
    <dbReference type="NCBI Taxonomy" id="156174"/>
    <lineage>
        <taxon>Eukaryota</taxon>
        <taxon>Haptista</taxon>
        <taxon>Haptophyta</taxon>
        <taxon>Prymnesiophyceae</taxon>
        <taxon>Prymnesiales</taxon>
        <taxon>Prymnesiaceae</taxon>
        <taxon>Haptolina</taxon>
    </lineage>
</organism>
<gene>
    <name evidence="1" type="ORF">HERI1096_LOCUS25580</name>
</gene>